<name>A0A2V0P9N6_9CHLO</name>
<gene>
    <name evidence="9" type="ORF">Rsub_06728</name>
</gene>
<keyword evidence="5 7" id="KW-0472">Membrane</keyword>
<dbReference type="Gene3D" id="1.10.287.70">
    <property type="match status" value="1"/>
</dbReference>
<evidence type="ECO:0000256" key="7">
    <source>
        <dbReference type="SAM" id="Phobius"/>
    </source>
</evidence>
<feature type="domain" description="Ion transport" evidence="8">
    <location>
        <begin position="235"/>
        <end position="435"/>
    </location>
</feature>
<dbReference type="PANTHER" id="PTHR10582:SF2">
    <property type="entry name" value="INACTIVE"/>
    <property type="match status" value="1"/>
</dbReference>
<dbReference type="GO" id="GO:0098703">
    <property type="term" value="P:calcium ion import across plasma membrane"/>
    <property type="evidence" value="ECO:0007669"/>
    <property type="project" value="TreeGrafter"/>
</dbReference>
<dbReference type="PANTHER" id="PTHR10582">
    <property type="entry name" value="TRANSIENT RECEPTOR POTENTIAL ION CHANNEL PROTEIN"/>
    <property type="match status" value="1"/>
</dbReference>
<reference evidence="9 10" key="1">
    <citation type="journal article" date="2018" name="Sci. Rep.">
        <title>Raphidocelis subcapitata (=Pseudokirchneriella subcapitata) provides an insight into genome evolution and environmental adaptations in the Sphaeropleales.</title>
        <authorList>
            <person name="Suzuki S."/>
            <person name="Yamaguchi H."/>
            <person name="Nakajima N."/>
            <person name="Kawachi M."/>
        </authorList>
    </citation>
    <scope>NUCLEOTIDE SEQUENCE [LARGE SCALE GENOMIC DNA]</scope>
    <source>
        <strain evidence="9 10">NIES-35</strain>
    </source>
</reference>
<dbReference type="EMBL" id="BDRX01000053">
    <property type="protein sequence ID" value="GBF94613.1"/>
    <property type="molecule type" value="Genomic_DNA"/>
</dbReference>
<feature type="transmembrane region" description="Helical" evidence="7">
    <location>
        <begin position="337"/>
        <end position="359"/>
    </location>
</feature>
<dbReference type="InParanoid" id="A0A2V0P9N6"/>
<evidence type="ECO:0000256" key="1">
    <source>
        <dbReference type="ARBA" id="ARBA00004141"/>
    </source>
</evidence>
<keyword evidence="10" id="KW-1185">Reference proteome</keyword>
<comment type="caution">
    <text evidence="9">The sequence shown here is derived from an EMBL/GenBank/DDBJ whole genome shotgun (WGS) entry which is preliminary data.</text>
</comment>
<protein>
    <recommendedName>
        <fullName evidence="8">Ion transport domain-containing protein</fullName>
    </recommendedName>
</protein>
<dbReference type="STRING" id="307507.A0A2V0P9N6"/>
<dbReference type="Pfam" id="PF00520">
    <property type="entry name" value="Ion_trans"/>
    <property type="match status" value="1"/>
</dbReference>
<dbReference type="InterPro" id="IPR005821">
    <property type="entry name" value="Ion_trans_dom"/>
</dbReference>
<keyword evidence="2 7" id="KW-0812">Transmembrane</keyword>
<sequence length="535" mass="56492">MGDPELEQPLLQGAAATANAAAAPDGAAAAADAAEAGAGGAPLSVASLRSEAPERALELLARRGAVDLGAVAVQDAALKQALGSDGDDLLTAAADAPPGAGFDAARFWAPRLPAPNAGSPGARKQAGWASSVEALARVVAVEGATAPGAEGLVHLACSRFQITGDAAIFTIPVVEAVITYKWNAFARRALQAQLAFYFGWLLSFTAFTWLFQDEDLTLSLPDLLASPRGTATVALQLAALGAMIPFLLQELRLIAAYGLRRWAGLWNTLDSSAYVLQIAISAVHLQRSQVASPAFSIVLAAQCLLLYTKVQYYSRVLQSANTSFVDTLRAVLADSGVFYLLLFLGLSFYSFAAAFHILFRLDQKEVEEFNSFLHTTGTIFAFATGGPDFGLLWKSSVPVAASLLCFVYNFVLAIVLLNLLIAVMSDSYGRIMEREEGRFRAAQAQMIDELEVTLPPWLYATLLARVPTAAIAPRCVHFLQRSEDSGGGGGDEGAASVSELRDRLASLEAALAGLESRLGAKLDALAPASKGGWRR</sequence>
<evidence type="ECO:0000259" key="8">
    <source>
        <dbReference type="Pfam" id="PF00520"/>
    </source>
</evidence>
<evidence type="ECO:0000256" key="5">
    <source>
        <dbReference type="ARBA" id="ARBA00023136"/>
    </source>
</evidence>
<feature type="transmembrane region" description="Helical" evidence="7">
    <location>
        <begin position="231"/>
        <end position="251"/>
    </location>
</feature>
<comment type="subcellular location">
    <subcellularLocation>
        <location evidence="1">Membrane</location>
        <topology evidence="1">Multi-pass membrane protein</topology>
    </subcellularLocation>
</comment>
<dbReference type="InterPro" id="IPR024862">
    <property type="entry name" value="TRPV"/>
</dbReference>
<evidence type="ECO:0000256" key="4">
    <source>
        <dbReference type="ARBA" id="ARBA00022989"/>
    </source>
</evidence>
<dbReference type="Proteomes" id="UP000247498">
    <property type="component" value="Unassembled WGS sequence"/>
</dbReference>
<dbReference type="GO" id="GO:0005216">
    <property type="term" value="F:monoatomic ion channel activity"/>
    <property type="evidence" value="ECO:0007669"/>
    <property type="project" value="InterPro"/>
</dbReference>
<keyword evidence="4 7" id="KW-1133">Transmembrane helix</keyword>
<feature type="region of interest" description="Disordered" evidence="6">
    <location>
        <begin position="1"/>
        <end position="23"/>
    </location>
</feature>
<proteinExistence type="predicted"/>
<evidence type="ECO:0000256" key="2">
    <source>
        <dbReference type="ARBA" id="ARBA00022692"/>
    </source>
</evidence>
<evidence type="ECO:0000256" key="3">
    <source>
        <dbReference type="ARBA" id="ARBA00022737"/>
    </source>
</evidence>
<keyword evidence="3" id="KW-0677">Repeat</keyword>
<evidence type="ECO:0000313" key="10">
    <source>
        <dbReference type="Proteomes" id="UP000247498"/>
    </source>
</evidence>
<feature type="transmembrane region" description="Helical" evidence="7">
    <location>
        <begin position="194"/>
        <end position="211"/>
    </location>
</feature>
<dbReference type="AlphaFoldDB" id="A0A2V0P9N6"/>
<feature type="transmembrane region" description="Helical" evidence="7">
    <location>
        <begin position="399"/>
        <end position="424"/>
    </location>
</feature>
<evidence type="ECO:0000256" key="6">
    <source>
        <dbReference type="SAM" id="MobiDB-lite"/>
    </source>
</evidence>
<evidence type="ECO:0000313" key="9">
    <source>
        <dbReference type="EMBL" id="GBF94613.1"/>
    </source>
</evidence>
<organism evidence="9 10">
    <name type="scientific">Raphidocelis subcapitata</name>
    <dbReference type="NCBI Taxonomy" id="307507"/>
    <lineage>
        <taxon>Eukaryota</taxon>
        <taxon>Viridiplantae</taxon>
        <taxon>Chlorophyta</taxon>
        <taxon>core chlorophytes</taxon>
        <taxon>Chlorophyceae</taxon>
        <taxon>CS clade</taxon>
        <taxon>Sphaeropleales</taxon>
        <taxon>Selenastraceae</taxon>
        <taxon>Raphidocelis</taxon>
    </lineage>
</organism>
<dbReference type="GO" id="GO:0005886">
    <property type="term" value="C:plasma membrane"/>
    <property type="evidence" value="ECO:0007669"/>
    <property type="project" value="TreeGrafter"/>
</dbReference>
<dbReference type="OrthoDB" id="10533250at2759"/>
<feature type="compositionally biased region" description="Low complexity" evidence="6">
    <location>
        <begin position="13"/>
        <end position="23"/>
    </location>
</feature>
<accession>A0A2V0P9N6</accession>